<name>A0ABW9UT91_9SPHN</name>
<sequence>MTIFTRPRRAAAGLAAALALVLGGCMLAPGTFTSQLELRQGGTFSYTYQGEIYILAMGQLAEMGEALEDGDETFEAACFDEDTLEGRDCTEEERAEQLAAWEEEQAEKRRDREQGAEMMRAMLGGIDPSDPEAAAEFASRLERQAGWERVEYKGDGLFDVDFRIAGRLDHDFLFPTMERMQMANFFLLAANRDDGTVRVEAPGFTKAATANPFQGMISGFAEGMASAGDGEAAPAPGVPELNGTFRIVTDGEILANNTDEGAVETADGKVLEWEVNSRTQAAPTALVRIGD</sequence>
<dbReference type="PROSITE" id="PS51257">
    <property type="entry name" value="PROKAR_LIPOPROTEIN"/>
    <property type="match status" value="1"/>
</dbReference>
<dbReference type="RefSeq" id="WP_160732730.1">
    <property type="nucleotide sequence ID" value="NZ_WTYO01000002.1"/>
</dbReference>
<dbReference type="Proteomes" id="UP000444401">
    <property type="component" value="Unassembled WGS sequence"/>
</dbReference>
<protein>
    <recommendedName>
        <fullName evidence="3">Lipoprotein</fullName>
    </recommendedName>
</protein>
<evidence type="ECO:0008006" key="3">
    <source>
        <dbReference type="Google" id="ProtNLM"/>
    </source>
</evidence>
<keyword evidence="2" id="KW-1185">Reference proteome</keyword>
<gene>
    <name evidence="1" type="ORF">GRI72_04385</name>
</gene>
<proteinExistence type="predicted"/>
<reference evidence="1 2" key="1">
    <citation type="submission" date="2019-12" db="EMBL/GenBank/DDBJ databases">
        <title>Genomic-based taxomic classification of the family Erythrobacteraceae.</title>
        <authorList>
            <person name="Xu L."/>
        </authorList>
    </citation>
    <scope>NUCLEOTIDE SEQUENCE [LARGE SCALE GENOMIC DNA]</scope>
    <source>
        <strain evidence="1 2">H32</strain>
    </source>
</reference>
<dbReference type="EMBL" id="WTYO01000002">
    <property type="protein sequence ID" value="MXO68066.1"/>
    <property type="molecule type" value="Genomic_DNA"/>
</dbReference>
<accession>A0ABW9UT91</accession>
<organism evidence="1 2">
    <name type="scientific">Pelagerythrobacter marinus</name>
    <dbReference type="NCBI Taxonomy" id="538382"/>
    <lineage>
        <taxon>Bacteria</taxon>
        <taxon>Pseudomonadati</taxon>
        <taxon>Pseudomonadota</taxon>
        <taxon>Alphaproteobacteria</taxon>
        <taxon>Sphingomonadales</taxon>
        <taxon>Erythrobacteraceae</taxon>
        <taxon>Pelagerythrobacter</taxon>
    </lineage>
</organism>
<comment type="caution">
    <text evidence="1">The sequence shown here is derived from an EMBL/GenBank/DDBJ whole genome shotgun (WGS) entry which is preliminary data.</text>
</comment>
<evidence type="ECO:0000313" key="1">
    <source>
        <dbReference type="EMBL" id="MXO68066.1"/>
    </source>
</evidence>
<evidence type="ECO:0000313" key="2">
    <source>
        <dbReference type="Proteomes" id="UP000444401"/>
    </source>
</evidence>